<proteinExistence type="predicted"/>
<dbReference type="PANTHER" id="PTHR13146:SF3">
    <property type="entry name" value="EAMA DOMAIN-CONTAINING PROTEIN"/>
    <property type="match status" value="1"/>
</dbReference>
<feature type="region of interest" description="Disordered" evidence="1">
    <location>
        <begin position="755"/>
        <end position="793"/>
    </location>
</feature>
<dbReference type="InterPro" id="IPR037185">
    <property type="entry name" value="EmrE-like"/>
</dbReference>
<dbReference type="SUPFAM" id="SSF103481">
    <property type="entry name" value="Multidrug resistance efflux transporter EmrE"/>
    <property type="match status" value="1"/>
</dbReference>
<feature type="compositionally biased region" description="Polar residues" evidence="1">
    <location>
        <begin position="896"/>
        <end position="909"/>
    </location>
</feature>
<keyword evidence="2" id="KW-1133">Transmembrane helix</keyword>
<evidence type="ECO:0000313" key="4">
    <source>
        <dbReference type="EMBL" id="KAF4736467.1"/>
    </source>
</evidence>
<feature type="transmembrane region" description="Helical" evidence="2">
    <location>
        <begin position="333"/>
        <end position="351"/>
    </location>
</feature>
<dbReference type="Proteomes" id="UP000553632">
    <property type="component" value="Unassembled WGS sequence"/>
</dbReference>
<dbReference type="InterPro" id="IPR000620">
    <property type="entry name" value="EamA_dom"/>
</dbReference>
<feature type="transmembrane region" description="Helical" evidence="2">
    <location>
        <begin position="182"/>
        <end position="205"/>
    </location>
</feature>
<feature type="transmembrane region" description="Helical" evidence="2">
    <location>
        <begin position="217"/>
        <end position="241"/>
    </location>
</feature>
<feature type="compositionally biased region" description="Low complexity" evidence="1">
    <location>
        <begin position="693"/>
        <end position="704"/>
    </location>
</feature>
<keyword evidence="2" id="KW-0472">Membrane</keyword>
<dbReference type="PANTHER" id="PTHR13146">
    <property type="match status" value="1"/>
</dbReference>
<evidence type="ECO:0000256" key="2">
    <source>
        <dbReference type="SAM" id="Phobius"/>
    </source>
</evidence>
<feature type="compositionally biased region" description="Low complexity" evidence="1">
    <location>
        <begin position="836"/>
        <end position="886"/>
    </location>
</feature>
<protein>
    <recommendedName>
        <fullName evidence="3">EamA domain-containing protein</fullName>
    </recommendedName>
</protein>
<name>A0A7J6SUP6_PEROL</name>
<evidence type="ECO:0000259" key="3">
    <source>
        <dbReference type="Pfam" id="PF00892"/>
    </source>
</evidence>
<evidence type="ECO:0000313" key="5">
    <source>
        <dbReference type="Proteomes" id="UP000553632"/>
    </source>
</evidence>
<feature type="transmembrane region" description="Helical" evidence="2">
    <location>
        <begin position="43"/>
        <end position="64"/>
    </location>
</feature>
<sequence>MVTFSCIFGIGLLAGSANSIIEKLMFQSTGIGIDGTNHYFQKPWFMSLVMFLAMLLALPLHYCLRRRSGKTSSSASANASPPGAAAASSIGLRMWFTVCIPSVFDLLGSSLQAIGLVYTPVSVYQMLKGSILLFSALFSVIFLGRKMYRHHWVGVCLCLIALVLVGVSSLSSREQQTQVVSLPLMLLGIFIIVAGQVVCAAQYVLEEFLLKPPNDVAPMALVGLEGFWGTLLMCLVFVPALQNLPGSDTGKVMENTEDSFVMLSNSPLLLTCTLGFIISILVFNICGVMVTAEASAMHHTFLDASRTIVIWLVSVLMYYAAPGNGLGEPLTKYSWVQALGFVLLVYGQLVYDQAVRLPFGLDTKARVSPSLVPLSAPLVASPAERKGVQMAAQLIVRVAPMLLAAAADTPPASRGGGGRLLLYVDSGNPRLRAPLCTREELEAEIREQVLRECESGSTWLRLSVLSKQERRHRLSELVRERTAKLTANGGMGTLHCDDDLALEIRAKYGTILSTSFREFLTTLPLHLPESMLVSASLEVRLNSPPEGLLKYPKLGLVNIQMLIDSVEASLHSTESARCPFDLDSIFPQPGDLGLLLFLHVESLPSFPEDALISFANRCVARAIPVHVAVFGVQPTADDMGMPELLLTGLCLETGGWYAQCPLLGTPTFINNDSAISPIIRKEFAKLSRGGNGSTTATGSGEANTSGGGGSIGSSYEEEDLIDLAATQDVAELVDTSGPEGDALNDMDRVVWQGAAAADDDDDDDDAHSDDKASEDAGRTEQPILPCPGDEYSEFAEGMEHPAIVEAEVDGEYSSVPQEEDLRGAGGACAVASETTGSSSSSSPVVNVGGSSQAGELSRSPQPSPQSTSHSPSTSSRSSLASSSTPPYQGRRGSAVPQESSSVEQPSTAVNGIAAAAAGTDHSYDHSEEDLAYHRPIAAEISGSSQRSPSTSYGSRPEGASGMAAMPVEYLVNTPPPLWGDVADDLEDDFSSGIEAAALASAEYLAGFGSKIFSLAQQAVSTPRDAYPPGQVVVQDSLSAGSPQQRPPPAECRMEMPGVFSRSRDSIGGSSSLSSASSDHRSPRRLIVIDGREKDKGLVRRGTSTPSPRAEELPSVPIPTVPEHSDNSVVSPGFGASSSSAILASASDDSAQDASWLSTVWRWLRDPQDDSGSTPAPDTPDSVDTRRKLLGSVHVAVAVAERVSTLGGSLSADDDDEEYYAKALAELTRAIGDLEDFGSEEVEELLILLESALMIGHHIAALIRQRRAPSSAPAVNPIASPRRSTLGTQQARLRGVVGRCREEAQHFTRSVKYATTYTHRPLSPA</sequence>
<feature type="compositionally biased region" description="Polar residues" evidence="1">
    <location>
        <begin position="941"/>
        <end position="953"/>
    </location>
</feature>
<accession>A0A7J6SUP6</accession>
<feature type="transmembrane region" description="Helical" evidence="2">
    <location>
        <begin position="151"/>
        <end position="170"/>
    </location>
</feature>
<dbReference type="Pfam" id="PF00892">
    <property type="entry name" value="EamA"/>
    <property type="match status" value="1"/>
</dbReference>
<feature type="transmembrane region" description="Helical" evidence="2">
    <location>
        <begin position="124"/>
        <end position="144"/>
    </location>
</feature>
<feature type="transmembrane region" description="Helical" evidence="2">
    <location>
        <begin position="304"/>
        <end position="321"/>
    </location>
</feature>
<evidence type="ECO:0000256" key="1">
    <source>
        <dbReference type="SAM" id="MobiDB-lite"/>
    </source>
</evidence>
<feature type="region of interest" description="Disordered" evidence="1">
    <location>
        <begin position="1035"/>
        <end position="1137"/>
    </location>
</feature>
<keyword evidence="2" id="KW-0812">Transmembrane</keyword>
<dbReference type="GO" id="GO:0016020">
    <property type="term" value="C:membrane"/>
    <property type="evidence" value="ECO:0007669"/>
    <property type="project" value="InterPro"/>
</dbReference>
<feature type="compositionally biased region" description="Acidic residues" evidence="1">
    <location>
        <begin position="757"/>
        <end position="767"/>
    </location>
</feature>
<dbReference type="EMBL" id="JABANO010015688">
    <property type="protein sequence ID" value="KAF4736467.1"/>
    <property type="molecule type" value="Genomic_DNA"/>
</dbReference>
<feature type="region of interest" description="Disordered" evidence="1">
    <location>
        <begin position="687"/>
        <end position="714"/>
    </location>
</feature>
<feature type="domain" description="EamA" evidence="3">
    <location>
        <begin position="44"/>
        <end position="165"/>
    </location>
</feature>
<gene>
    <name evidence="4" type="ORF">FOZ63_006636</name>
</gene>
<feature type="transmembrane region" description="Helical" evidence="2">
    <location>
        <begin position="268"/>
        <end position="292"/>
    </location>
</feature>
<keyword evidence="5" id="KW-1185">Reference proteome</keyword>
<feature type="compositionally biased region" description="Low complexity" evidence="1">
    <location>
        <begin position="1065"/>
        <end position="1076"/>
    </location>
</feature>
<reference evidence="4 5" key="1">
    <citation type="submission" date="2020-04" db="EMBL/GenBank/DDBJ databases">
        <title>Perkinsus olseni comparative genomics.</title>
        <authorList>
            <person name="Bogema D.R."/>
        </authorList>
    </citation>
    <scope>NUCLEOTIDE SEQUENCE [LARGE SCALE GENOMIC DNA]</scope>
    <source>
        <strain evidence="4 5">ATCC PRA-207</strain>
    </source>
</reference>
<organism evidence="4 5">
    <name type="scientific">Perkinsus olseni</name>
    <name type="common">Perkinsus atlanticus</name>
    <dbReference type="NCBI Taxonomy" id="32597"/>
    <lineage>
        <taxon>Eukaryota</taxon>
        <taxon>Sar</taxon>
        <taxon>Alveolata</taxon>
        <taxon>Perkinsozoa</taxon>
        <taxon>Perkinsea</taxon>
        <taxon>Perkinsida</taxon>
        <taxon>Perkinsidae</taxon>
        <taxon>Perkinsus</taxon>
    </lineage>
</organism>
<feature type="region of interest" description="Disordered" evidence="1">
    <location>
        <begin position="817"/>
        <end position="960"/>
    </location>
</feature>
<comment type="caution">
    <text evidence="4">The sequence shown here is derived from an EMBL/GenBank/DDBJ whole genome shotgun (WGS) entry which is preliminary data.</text>
</comment>
<feature type="compositionally biased region" description="Basic and acidic residues" evidence="1">
    <location>
        <begin position="768"/>
        <end position="778"/>
    </location>
</feature>
<feature type="compositionally biased region" description="Basic and acidic residues" evidence="1">
    <location>
        <begin position="921"/>
        <end position="932"/>
    </location>
</feature>